<feature type="region of interest" description="Disordered" evidence="5">
    <location>
        <begin position="580"/>
        <end position="654"/>
    </location>
</feature>
<dbReference type="FunFam" id="3.40.50.300:FF:001809">
    <property type="entry name" value="Si:ch1073-365p7.2"/>
    <property type="match status" value="2"/>
</dbReference>
<evidence type="ECO:0000313" key="7">
    <source>
        <dbReference type="EMBL" id="KAG9330840.1"/>
    </source>
</evidence>
<dbReference type="GO" id="GO:0005525">
    <property type="term" value="F:GTP binding"/>
    <property type="evidence" value="ECO:0007669"/>
    <property type="project" value="UniProtKB-KW"/>
</dbReference>
<evidence type="ECO:0000256" key="3">
    <source>
        <dbReference type="ARBA" id="ARBA00023134"/>
    </source>
</evidence>
<comment type="similarity">
    <text evidence="1">Belongs to the TRAFAC class TrmE-Era-EngA-EngB-Septin-like GTPase superfamily. AIG1/Toc34/Toc159-like paraseptin GTPase family. IAN subfamily.</text>
</comment>
<evidence type="ECO:0000256" key="5">
    <source>
        <dbReference type="SAM" id="MobiDB-lite"/>
    </source>
</evidence>
<reference evidence="7" key="1">
    <citation type="thesis" date="2021" institute="BYU ScholarsArchive" country="Provo, UT, USA">
        <title>Applications of and Algorithms for Genome Assembly and Genomic Analyses with an Emphasis on Marine Teleosts.</title>
        <authorList>
            <person name="Pickett B.D."/>
        </authorList>
    </citation>
    <scope>NUCLEOTIDE SEQUENCE</scope>
    <source>
        <strain evidence="7">HI-2016</strain>
    </source>
</reference>
<dbReference type="InterPro" id="IPR045058">
    <property type="entry name" value="GIMA/IAN/Toc"/>
</dbReference>
<dbReference type="PANTHER" id="PTHR10903:SF107">
    <property type="entry name" value="GTPASE IMAP FAMILY MEMBER 4-LIKE-RELATED"/>
    <property type="match status" value="1"/>
</dbReference>
<keyword evidence="4" id="KW-0175">Coiled coil</keyword>
<dbReference type="Pfam" id="PF04548">
    <property type="entry name" value="AIG1"/>
    <property type="match status" value="2"/>
</dbReference>
<protein>
    <recommendedName>
        <fullName evidence="6">AIG1-type G domain-containing protein</fullName>
    </recommendedName>
</protein>
<sequence>MMGTEKQITKLREFLQGEESQITALRVVLLGSRNSGKSASGNTLLGREEFDTIKGTSKSVVKHSRVEGTEITIVDTAGWWRGYSVKDTTQLVKQEVMLSVSLCPPGPHVFLLAIDTDVRFTEKQRAAVEEHLQLIGDQVWSHTMILFSRADWMGARSIEQHIEEEGRALQWLVEKCGNRYHAIDNKNRDNGTQVTELLQKMKLMVAGNKGRYYKPDKKVLQSLKERGKEVEEKAKQRRTKVKEQREKLQDHATYLPEVRIVLMGQKSSGKNATGSTILDREAFPTCETVMCEKEEDEVAGRRVIVVNSPGWWENLVRCTEDQVKEIIRSLTLCLPGPHAILLVIPVDVAYTETHRRALHDHVYCLGEEIWRHTIVLFTYGDRLGDTTIEQHIEREGRALQGLVGKCGNRYHVFTNKKRGSGGQVRELLEKIEEMVAENAGKHFSPDMSQAYQQVEEKFKRREEEEIKLRFVEEVNREIGEMKGWFQIEWKRREKELLERFKVSLMELKKETGEAELPPNLKSKHTLTPNTKEDKFEKGWMSRNEEMNSKLQVKIEEMETAIEQIKLPVQLSSSYDLLPPKLGDETPNPSWGAFLRSGSMEFGPSISGETTGAGKRRGMKSGSLSVRTTTTTGEDSGVNSDLHSVLEQEAESPDS</sequence>
<evidence type="ECO:0000313" key="8">
    <source>
        <dbReference type="Proteomes" id="UP000824540"/>
    </source>
</evidence>
<evidence type="ECO:0000256" key="2">
    <source>
        <dbReference type="ARBA" id="ARBA00022741"/>
    </source>
</evidence>
<evidence type="ECO:0000256" key="4">
    <source>
        <dbReference type="SAM" id="Coils"/>
    </source>
</evidence>
<dbReference type="PANTHER" id="PTHR10903">
    <property type="entry name" value="GTPASE, IMAP FAMILY MEMBER-RELATED"/>
    <property type="match status" value="1"/>
</dbReference>
<dbReference type="SUPFAM" id="SSF52540">
    <property type="entry name" value="P-loop containing nucleoside triphosphate hydrolases"/>
    <property type="match status" value="2"/>
</dbReference>
<dbReference type="PROSITE" id="PS51720">
    <property type="entry name" value="G_AIG1"/>
    <property type="match status" value="2"/>
</dbReference>
<dbReference type="InterPro" id="IPR027417">
    <property type="entry name" value="P-loop_NTPase"/>
</dbReference>
<dbReference type="AlphaFoldDB" id="A0A8T2MUE3"/>
<accession>A0A8T2MUE3</accession>
<evidence type="ECO:0000259" key="6">
    <source>
        <dbReference type="PROSITE" id="PS51720"/>
    </source>
</evidence>
<name>A0A8T2MUE3_9TELE</name>
<proteinExistence type="inferred from homology"/>
<dbReference type="InterPro" id="IPR006703">
    <property type="entry name" value="G_AIG1"/>
</dbReference>
<keyword evidence="3" id="KW-0342">GTP-binding</keyword>
<keyword evidence="2" id="KW-0547">Nucleotide-binding</keyword>
<feature type="compositionally biased region" description="Polar residues" evidence="5">
    <location>
        <begin position="621"/>
        <end position="641"/>
    </location>
</feature>
<gene>
    <name evidence="7" type="ORF">JZ751_021944</name>
</gene>
<feature type="domain" description="AIG1-type G" evidence="6">
    <location>
        <begin position="255"/>
        <end position="452"/>
    </location>
</feature>
<dbReference type="OrthoDB" id="9982588at2759"/>
<dbReference type="Proteomes" id="UP000824540">
    <property type="component" value="Unassembled WGS sequence"/>
</dbReference>
<dbReference type="EMBL" id="JAFBMS010000446">
    <property type="protein sequence ID" value="KAG9330840.1"/>
    <property type="molecule type" value="Genomic_DNA"/>
</dbReference>
<comment type="caution">
    <text evidence="7">The sequence shown here is derived from an EMBL/GenBank/DDBJ whole genome shotgun (WGS) entry which is preliminary data.</text>
</comment>
<feature type="coiled-coil region" evidence="4">
    <location>
        <begin position="220"/>
        <end position="251"/>
    </location>
</feature>
<organism evidence="7 8">
    <name type="scientific">Albula glossodonta</name>
    <name type="common">roundjaw bonefish</name>
    <dbReference type="NCBI Taxonomy" id="121402"/>
    <lineage>
        <taxon>Eukaryota</taxon>
        <taxon>Metazoa</taxon>
        <taxon>Chordata</taxon>
        <taxon>Craniata</taxon>
        <taxon>Vertebrata</taxon>
        <taxon>Euteleostomi</taxon>
        <taxon>Actinopterygii</taxon>
        <taxon>Neopterygii</taxon>
        <taxon>Teleostei</taxon>
        <taxon>Albuliformes</taxon>
        <taxon>Albulidae</taxon>
        <taxon>Albula</taxon>
    </lineage>
</organism>
<dbReference type="Gene3D" id="3.40.50.300">
    <property type="entry name" value="P-loop containing nucleotide triphosphate hydrolases"/>
    <property type="match status" value="2"/>
</dbReference>
<feature type="domain" description="AIG1-type G" evidence="6">
    <location>
        <begin position="22"/>
        <end position="222"/>
    </location>
</feature>
<keyword evidence="8" id="KW-1185">Reference proteome</keyword>
<evidence type="ECO:0000256" key="1">
    <source>
        <dbReference type="ARBA" id="ARBA00008535"/>
    </source>
</evidence>